<proteinExistence type="predicted"/>
<dbReference type="NCBIfam" id="TIGR00756">
    <property type="entry name" value="PPR"/>
    <property type="match status" value="4"/>
</dbReference>
<dbReference type="InterPro" id="IPR011990">
    <property type="entry name" value="TPR-like_helical_dom_sf"/>
</dbReference>
<evidence type="ECO:0000256" key="1">
    <source>
        <dbReference type="ARBA" id="ARBA00022737"/>
    </source>
</evidence>
<dbReference type="FunFam" id="1.25.40.10:FF:000284">
    <property type="entry name" value="Pentatricopeptide repeat-containing protein"/>
    <property type="match status" value="1"/>
</dbReference>
<organism evidence="3">
    <name type="scientific">Sesamum radiatum</name>
    <name type="common">Black benniseed</name>
    <dbReference type="NCBI Taxonomy" id="300843"/>
    <lineage>
        <taxon>Eukaryota</taxon>
        <taxon>Viridiplantae</taxon>
        <taxon>Streptophyta</taxon>
        <taxon>Embryophyta</taxon>
        <taxon>Tracheophyta</taxon>
        <taxon>Spermatophyta</taxon>
        <taxon>Magnoliopsida</taxon>
        <taxon>eudicotyledons</taxon>
        <taxon>Gunneridae</taxon>
        <taxon>Pentapetalae</taxon>
        <taxon>asterids</taxon>
        <taxon>lamiids</taxon>
        <taxon>Lamiales</taxon>
        <taxon>Pedaliaceae</taxon>
        <taxon>Sesamum</taxon>
    </lineage>
</organism>
<dbReference type="PANTHER" id="PTHR47926:SF511">
    <property type="entry name" value="PENTATRICOPEPTIDE REPEAT-CONTAINING PROTEIN"/>
    <property type="match status" value="1"/>
</dbReference>
<keyword evidence="1" id="KW-0677">Repeat</keyword>
<sequence>MSIISNYYCSLLKRCCETQNLKQAKQVQAHIIRTLADPETFLLNNLISGYYKLNNMTYARRVFDEMRSPNLFSWNTILSAYSKQGDVTKMQEIFNLIPSKDRVSWNLIISGYVKCGLSEKALEAYKSMLRHGLENLNRITLSTVIIMLSKKGWVEFGGVIHGHIVKCGFESYVFVRGPLVDMYAKCGLISEAKRVFDELPERNLVMHNTMLMGFLRCGMVEESYGLFGCMTEKDSISWTTMITGLTQNGMNEEALDLFREMRFKGLNMDQFTFGSILTACGGLSASKEGKQIHAYMIRTDHMNNVFVASALLDMYSKCRDIKNAETVFRKTRHKNIVSWTAMLVGYGQNGYSEEAVRVFCEMQRNGVEPDYFTLGSVISSCANLASLEEGAQFHGQALVSGLISFITVSNALVTLYGKCGNIEESHDCSMKLN</sequence>
<feature type="repeat" description="PPR" evidence="2">
    <location>
        <begin position="335"/>
        <end position="369"/>
    </location>
</feature>
<dbReference type="PROSITE" id="PS51375">
    <property type="entry name" value="PPR"/>
    <property type="match status" value="4"/>
</dbReference>
<feature type="repeat" description="PPR" evidence="2">
    <location>
        <begin position="70"/>
        <end position="100"/>
    </location>
</feature>
<gene>
    <name evidence="3" type="ORF">Sradi_0629600</name>
</gene>
<feature type="repeat" description="PPR" evidence="2">
    <location>
        <begin position="101"/>
        <end position="135"/>
    </location>
</feature>
<reference evidence="3" key="1">
    <citation type="submission" date="2020-06" db="EMBL/GenBank/DDBJ databases">
        <authorList>
            <person name="Li T."/>
            <person name="Hu X."/>
            <person name="Zhang T."/>
            <person name="Song X."/>
            <person name="Zhang H."/>
            <person name="Dai N."/>
            <person name="Sheng W."/>
            <person name="Hou X."/>
            <person name="Wei L."/>
        </authorList>
    </citation>
    <scope>NUCLEOTIDE SEQUENCE</scope>
    <source>
        <strain evidence="3">G02</strain>
        <tissue evidence="3">Leaf</tissue>
    </source>
</reference>
<dbReference type="PANTHER" id="PTHR47926">
    <property type="entry name" value="PENTATRICOPEPTIDE REPEAT-CONTAINING PROTEIN"/>
    <property type="match status" value="1"/>
</dbReference>
<dbReference type="GO" id="GO:0009451">
    <property type="term" value="P:RNA modification"/>
    <property type="evidence" value="ECO:0007669"/>
    <property type="project" value="InterPro"/>
</dbReference>
<feature type="repeat" description="PPR" evidence="2">
    <location>
        <begin position="234"/>
        <end position="268"/>
    </location>
</feature>
<dbReference type="Pfam" id="PF13041">
    <property type="entry name" value="PPR_2"/>
    <property type="match status" value="2"/>
</dbReference>
<comment type="caution">
    <text evidence="3">The sequence shown here is derived from an EMBL/GenBank/DDBJ whole genome shotgun (WGS) entry which is preliminary data.</text>
</comment>
<evidence type="ECO:0000256" key="2">
    <source>
        <dbReference type="PROSITE-ProRule" id="PRU00708"/>
    </source>
</evidence>
<dbReference type="GO" id="GO:0003723">
    <property type="term" value="F:RNA binding"/>
    <property type="evidence" value="ECO:0007669"/>
    <property type="project" value="InterPro"/>
</dbReference>
<protein>
    <submittedName>
        <fullName evidence="3">Pentatricopeptide repeat-containing protein</fullName>
    </submittedName>
</protein>
<dbReference type="Gene3D" id="1.25.40.10">
    <property type="entry name" value="Tetratricopeptide repeat domain"/>
    <property type="match status" value="3"/>
</dbReference>
<dbReference type="EMBL" id="JACGWJ010000003">
    <property type="protein sequence ID" value="KAL0430036.1"/>
    <property type="molecule type" value="Genomic_DNA"/>
</dbReference>
<dbReference type="FunFam" id="1.25.40.10:FF:000442">
    <property type="entry name" value="Pentatricopeptide repeat-containing protein At3g49710"/>
    <property type="match status" value="2"/>
</dbReference>
<dbReference type="InterPro" id="IPR002885">
    <property type="entry name" value="PPR_rpt"/>
</dbReference>
<dbReference type="InterPro" id="IPR046960">
    <property type="entry name" value="PPR_At4g14850-like_plant"/>
</dbReference>
<evidence type="ECO:0000313" key="3">
    <source>
        <dbReference type="EMBL" id="KAL0430036.1"/>
    </source>
</evidence>
<reference evidence="3" key="2">
    <citation type="journal article" date="2024" name="Plant">
        <title>Genomic evolution and insights into agronomic trait innovations of Sesamum species.</title>
        <authorList>
            <person name="Miao H."/>
            <person name="Wang L."/>
            <person name="Qu L."/>
            <person name="Liu H."/>
            <person name="Sun Y."/>
            <person name="Le M."/>
            <person name="Wang Q."/>
            <person name="Wei S."/>
            <person name="Zheng Y."/>
            <person name="Lin W."/>
            <person name="Duan Y."/>
            <person name="Cao H."/>
            <person name="Xiong S."/>
            <person name="Wang X."/>
            <person name="Wei L."/>
            <person name="Li C."/>
            <person name="Ma Q."/>
            <person name="Ju M."/>
            <person name="Zhao R."/>
            <person name="Li G."/>
            <person name="Mu C."/>
            <person name="Tian Q."/>
            <person name="Mei H."/>
            <person name="Zhang T."/>
            <person name="Gao T."/>
            <person name="Zhang H."/>
        </authorList>
    </citation>
    <scope>NUCLEOTIDE SEQUENCE</scope>
    <source>
        <strain evidence="3">G02</strain>
    </source>
</reference>
<accession>A0AAW2VNN0</accession>
<dbReference type="AlphaFoldDB" id="A0AAW2VNN0"/>
<name>A0AAW2VNN0_SESRA</name>
<dbReference type="Pfam" id="PF01535">
    <property type="entry name" value="PPR"/>
    <property type="match status" value="5"/>
</dbReference>